<evidence type="ECO:0000313" key="2">
    <source>
        <dbReference type="EMBL" id="QHT68974.1"/>
    </source>
</evidence>
<dbReference type="EMBL" id="CP048222">
    <property type="protein sequence ID" value="QHT68974.1"/>
    <property type="molecule type" value="Genomic_DNA"/>
</dbReference>
<evidence type="ECO:0000259" key="1">
    <source>
        <dbReference type="Pfam" id="PF08800"/>
    </source>
</evidence>
<proteinExistence type="predicted"/>
<dbReference type="Pfam" id="PF08800">
    <property type="entry name" value="BT4734-like_N"/>
    <property type="match status" value="1"/>
</dbReference>
<evidence type="ECO:0000313" key="3">
    <source>
        <dbReference type="Proteomes" id="UP000480178"/>
    </source>
</evidence>
<dbReference type="Proteomes" id="UP000480178">
    <property type="component" value="Chromosome"/>
</dbReference>
<dbReference type="AlphaFoldDB" id="A0A6C0GMC5"/>
<reference evidence="2 3" key="1">
    <citation type="submission" date="2020-01" db="EMBL/GenBank/DDBJ databases">
        <authorList>
            <person name="Kim M.K."/>
        </authorList>
    </citation>
    <scope>NUCLEOTIDE SEQUENCE [LARGE SCALE GENOMIC DNA]</scope>
    <source>
        <strain evidence="2 3">172606-1</strain>
    </source>
</reference>
<sequence>MQPVELLIEEEIWPYDLPIELIKEPTEPVRFGCLYSAYHKDSPFQSIISVFYAKVKLKGEWIYLGARNTWSKKYMTLLQVYHLIKSDVFKTETDTLQAIEDDKEAKKFKAKHFCYATFSGKFFKRNEDDILNHSRLICIDLDKLGGELYWIRETVNRDPLTLMSFISPSGTGLKVIYQIDPGKHSQATYYQYLSEYLSKLCSLPKQSIDESCKDVSRACFLPCDPSAYLNLDLV</sequence>
<accession>A0A6C0GMC5</accession>
<dbReference type="InterPro" id="IPR014907">
    <property type="entry name" value="BT4734-like_N"/>
</dbReference>
<dbReference type="KEGG" id="rhoz:GXP67_21130"/>
<gene>
    <name evidence="2" type="ORF">GXP67_21130</name>
</gene>
<dbReference type="RefSeq" id="WP_162444969.1">
    <property type="nucleotide sequence ID" value="NZ_CP048222.1"/>
</dbReference>
<protein>
    <recommendedName>
        <fullName evidence="1">BT4734-like N-terminal domain-containing protein</fullName>
    </recommendedName>
</protein>
<name>A0A6C0GMC5_9BACT</name>
<feature type="domain" description="BT4734-like N-terminal" evidence="1">
    <location>
        <begin position="109"/>
        <end position="228"/>
    </location>
</feature>
<organism evidence="2 3">
    <name type="scientific">Rhodocytophaga rosea</name>
    <dbReference type="NCBI Taxonomy" id="2704465"/>
    <lineage>
        <taxon>Bacteria</taxon>
        <taxon>Pseudomonadati</taxon>
        <taxon>Bacteroidota</taxon>
        <taxon>Cytophagia</taxon>
        <taxon>Cytophagales</taxon>
        <taxon>Rhodocytophagaceae</taxon>
        <taxon>Rhodocytophaga</taxon>
    </lineage>
</organism>
<keyword evidence="3" id="KW-1185">Reference proteome</keyword>